<protein>
    <submittedName>
        <fullName evidence="1">BZ3500_MvSof-1268-A1-R1_Chr9g10810 protein</fullName>
    </submittedName>
</protein>
<accession>A0A2X0KDB3</accession>
<evidence type="ECO:0000313" key="2">
    <source>
        <dbReference type="Proteomes" id="UP000249723"/>
    </source>
</evidence>
<evidence type="ECO:0000313" key="1">
    <source>
        <dbReference type="EMBL" id="SDA00733.1"/>
    </source>
</evidence>
<dbReference type="Proteomes" id="UP000249723">
    <property type="component" value="Unassembled WGS sequence"/>
</dbReference>
<reference evidence="2" key="1">
    <citation type="submission" date="2016-10" db="EMBL/GenBank/DDBJ databases">
        <authorList>
            <person name="Jeantristanb JTB J.-T."/>
            <person name="Ricardo R."/>
        </authorList>
    </citation>
    <scope>NUCLEOTIDE SEQUENCE [LARGE SCALE GENOMIC DNA]</scope>
</reference>
<keyword evidence="2" id="KW-1185">Reference proteome</keyword>
<gene>
    <name evidence="1" type="ORF">BZ3500_MVSOF-1268-A1-R1_CHR9G10810</name>
</gene>
<proteinExistence type="predicted"/>
<organism evidence="1 2">
    <name type="scientific">Microbotryum saponariae</name>
    <dbReference type="NCBI Taxonomy" id="289078"/>
    <lineage>
        <taxon>Eukaryota</taxon>
        <taxon>Fungi</taxon>
        <taxon>Dikarya</taxon>
        <taxon>Basidiomycota</taxon>
        <taxon>Pucciniomycotina</taxon>
        <taxon>Microbotryomycetes</taxon>
        <taxon>Microbotryales</taxon>
        <taxon>Microbotryaceae</taxon>
        <taxon>Microbotryum</taxon>
    </lineage>
</organism>
<dbReference type="OrthoDB" id="10557247at2759"/>
<sequence>MKKVPSEWQMSQRVKAEKVAGALGAQALRRQHYFPSPAVRRTSEPDASDAFVMFFSSFLKPTTEHLLDHYDAQTAI</sequence>
<name>A0A2X0KDB3_9BASI</name>
<dbReference type="EMBL" id="FMWP01000107">
    <property type="protein sequence ID" value="SDA00733.1"/>
    <property type="molecule type" value="Genomic_DNA"/>
</dbReference>
<dbReference type="AlphaFoldDB" id="A0A2X0KDB3"/>